<dbReference type="RefSeq" id="WP_269881397.1">
    <property type="nucleotide sequence ID" value="NZ_JAQAGZ010000006.1"/>
</dbReference>
<comment type="caution">
    <text evidence="1">The sequence shown here is derived from an EMBL/GenBank/DDBJ whole genome shotgun (WGS) entry which is preliminary data.</text>
</comment>
<evidence type="ECO:0000313" key="2">
    <source>
        <dbReference type="Proteomes" id="UP001527882"/>
    </source>
</evidence>
<gene>
    <name evidence="1" type="ORF">O9H85_11005</name>
</gene>
<protein>
    <submittedName>
        <fullName evidence="1">Heptaprenyl diphosphate synthase component 1</fullName>
    </submittedName>
</protein>
<keyword evidence="2" id="KW-1185">Reference proteome</keyword>
<dbReference type="Proteomes" id="UP001527882">
    <property type="component" value="Unassembled WGS sequence"/>
</dbReference>
<reference evidence="1 2" key="1">
    <citation type="submission" date="2022-12" db="EMBL/GenBank/DDBJ databases">
        <title>Draft genome sequence of Paenibacillus sp. dW9.</title>
        <authorList>
            <person name="Choi E.-W."/>
            <person name="Kim D.-U."/>
        </authorList>
    </citation>
    <scope>NUCLEOTIDE SEQUENCE [LARGE SCALE GENOMIC DNA]</scope>
    <source>
        <strain evidence="2">dW9</strain>
    </source>
</reference>
<dbReference type="InterPro" id="IPR009920">
    <property type="entry name" value="HEPPP_synth_su1"/>
</dbReference>
<dbReference type="Pfam" id="PF07307">
    <property type="entry name" value="HEPPP_synt_1"/>
    <property type="match status" value="1"/>
</dbReference>
<sequence>MNSYRIPEIARKYMEHDMIQKHTDLPVFPDFRTRLLYAFLNKHSELAGHSELYALVTSLVQLGLDTHDMVSVNNDRKEQRAARSRQLKVLAGDYFSSCFYQLLSHAGQIDLIGKLSGAICEANRLKMNLYLLMKQLKLTADEYIRQTVEVKSQVFLSFAALLEEKFRGMWPELLQLFTRCEVLLQEIERAESSQPYRDSWGYWHVLQSATKDERKLLHSEETDTVKLRSLWLKYKVTPQLYQLLNNCMTELQEKLQGLDSDKLSTELYALGEPFRRYLSAPRAMEEV</sequence>
<dbReference type="EMBL" id="JAQAGZ010000006">
    <property type="protein sequence ID" value="MCZ8512937.1"/>
    <property type="molecule type" value="Genomic_DNA"/>
</dbReference>
<proteinExistence type="predicted"/>
<organism evidence="1 2">
    <name type="scientific">Paenibacillus gyeongsangnamensis</name>
    <dbReference type="NCBI Taxonomy" id="3388067"/>
    <lineage>
        <taxon>Bacteria</taxon>
        <taxon>Bacillati</taxon>
        <taxon>Bacillota</taxon>
        <taxon>Bacilli</taxon>
        <taxon>Bacillales</taxon>
        <taxon>Paenibacillaceae</taxon>
        <taxon>Paenibacillus</taxon>
    </lineage>
</organism>
<name>A0ABT4Q7U2_9BACL</name>
<evidence type="ECO:0000313" key="1">
    <source>
        <dbReference type="EMBL" id="MCZ8512937.1"/>
    </source>
</evidence>
<dbReference type="Gene3D" id="1.20.120.1450">
    <property type="match status" value="1"/>
</dbReference>
<accession>A0ABT4Q7U2</accession>